<dbReference type="NCBIfam" id="NF045478">
    <property type="entry name" value="XF1762_fam"/>
    <property type="match status" value="1"/>
</dbReference>
<dbReference type="PATRIC" id="fig|1453496.5.peg.2351"/>
<dbReference type="AlphaFoldDB" id="A0A097R2L8"/>
<dbReference type="Proteomes" id="UP000029986">
    <property type="component" value="Chromosome"/>
</dbReference>
<evidence type="ECO:0000313" key="1">
    <source>
        <dbReference type="EMBL" id="AIU72969.1"/>
    </source>
</evidence>
<evidence type="ECO:0000313" key="2">
    <source>
        <dbReference type="Proteomes" id="UP000029986"/>
    </source>
</evidence>
<reference evidence="1 2" key="1">
    <citation type="journal article" date="2014" name="Gut Pathog.">
        <title>Gene clusters of Hafnia alvei strain FB1 important in survival and pathogenesis: a draft genome perspective.</title>
        <authorList>
            <person name="Tan J.Y."/>
            <person name="Yin W.F."/>
            <person name="Chan K.G."/>
        </authorList>
    </citation>
    <scope>NUCLEOTIDE SEQUENCE [LARGE SCALE GENOMIC DNA]</scope>
    <source>
        <strain evidence="1 2">FB1</strain>
    </source>
</reference>
<dbReference type="InterPro" id="IPR053780">
    <property type="entry name" value="Gp66-like"/>
</dbReference>
<dbReference type="HOGENOM" id="CLU_102491_0_0_6"/>
<gene>
    <name evidence="1" type="ORF">AT03_11630</name>
</gene>
<dbReference type="eggNOG" id="ENOG503067M">
    <property type="taxonomic scope" value="Bacteria"/>
</dbReference>
<name>A0A097R2L8_HAFAL</name>
<dbReference type="EMBL" id="CP009706">
    <property type="protein sequence ID" value="AIU72969.1"/>
    <property type="molecule type" value="Genomic_DNA"/>
</dbReference>
<dbReference type="RefSeq" id="WP_038502239.1">
    <property type="nucleotide sequence ID" value="NZ_CP009706.1"/>
</dbReference>
<dbReference type="KEGG" id="hav:AT03_11630"/>
<organism evidence="1 2">
    <name type="scientific">Hafnia alvei FB1</name>
    <dbReference type="NCBI Taxonomy" id="1453496"/>
    <lineage>
        <taxon>Bacteria</taxon>
        <taxon>Pseudomonadati</taxon>
        <taxon>Pseudomonadota</taxon>
        <taxon>Gammaproteobacteria</taxon>
        <taxon>Enterobacterales</taxon>
        <taxon>Hafniaceae</taxon>
        <taxon>Hafnia</taxon>
    </lineage>
</organism>
<sequence length="166" mass="18503">MAKVVFVKPITIKKANEFVSEHHRHHRPTSRNSGRWAIAAFHVVTGEMVGVAIVGNPVSATYMDGVTAEITRLCVHENAPKGTCSFLVSRCGSIWKMMGGEKIITYTLTSETGASLRGAGWQLVGTVQPHNRWVDKGKRDGIPRDDLDIYKLKKFRWERCLGEVLV</sequence>
<proteinExistence type="predicted"/>
<accession>A0A097R2L8</accession>
<keyword evidence="2" id="KW-1185">Reference proteome</keyword>
<protein>
    <submittedName>
        <fullName evidence="1">Resolvase</fullName>
    </submittedName>
</protein>